<evidence type="ECO:0000259" key="1">
    <source>
        <dbReference type="Pfam" id="PF26395"/>
    </source>
</evidence>
<dbReference type="InterPro" id="IPR058588">
    <property type="entry name" value="E2-CBASS"/>
</dbReference>
<evidence type="ECO:0000313" key="3">
    <source>
        <dbReference type="Proteomes" id="UP000502665"/>
    </source>
</evidence>
<dbReference type="Proteomes" id="UP000502665">
    <property type="component" value="Chromosome"/>
</dbReference>
<gene>
    <name evidence="2" type="ORF">G9272_32725</name>
</gene>
<dbReference type="AlphaFoldDB" id="A0A6M4WVC3"/>
<feature type="domain" description="Type II CBASS E2 protein" evidence="1">
    <location>
        <begin position="51"/>
        <end position="144"/>
    </location>
</feature>
<proteinExistence type="predicted"/>
<reference evidence="2" key="1">
    <citation type="submission" date="2020-03" db="EMBL/GenBank/DDBJ databases">
        <title>Molecular networking-based the target discovery of potent antiproliferative macrolactams: 5/6/7/16 polycyclic ansamycins and glycosylated trienomycin from Streptomyces cacaoi subsp. asoensis.</title>
        <authorList>
            <person name="Liu L.-L."/>
        </authorList>
    </citation>
    <scope>NUCLEOTIDE SEQUENCE [LARGE SCALE GENOMIC DNA]</scope>
    <source>
        <strain evidence="2">H2S5</strain>
    </source>
</reference>
<accession>A0A6M4WVC3</accession>
<name>A0A6M4WVC3_9ACTN</name>
<dbReference type="RefSeq" id="WP_171399818.1">
    <property type="nucleotide sequence ID" value="NZ_CP049838.1"/>
</dbReference>
<dbReference type="CDD" id="cd00195">
    <property type="entry name" value="UBCc_UEV"/>
    <property type="match status" value="1"/>
</dbReference>
<dbReference type="InterPro" id="IPR016135">
    <property type="entry name" value="UBQ-conjugating_enzyme/RWD"/>
</dbReference>
<dbReference type="SUPFAM" id="SSF54495">
    <property type="entry name" value="UBC-like"/>
    <property type="match status" value="1"/>
</dbReference>
<sequence length="146" mass="16596">MPGEARDIKVTRSLVIGADPVGGRLAEERRILALHFPRFVLDSTTPRAGTWAVARGPLRTFAGTRYDIWIDLPDGYPHSLPQVWPHGWTPVKNPHMYADGTICVMRRRQWSSFFSAAAVVAKAAIWLNKYEIWVERQVWPGPQQPH</sequence>
<dbReference type="EMBL" id="CP049838">
    <property type="protein sequence ID" value="QJT04477.1"/>
    <property type="molecule type" value="Genomic_DNA"/>
</dbReference>
<dbReference type="Gene3D" id="3.10.110.10">
    <property type="entry name" value="Ubiquitin Conjugating Enzyme"/>
    <property type="match status" value="1"/>
</dbReference>
<organism evidence="2 3">
    <name type="scientific">Streptomyces asoensis</name>
    <dbReference type="NCBI Taxonomy" id="249586"/>
    <lineage>
        <taxon>Bacteria</taxon>
        <taxon>Bacillati</taxon>
        <taxon>Actinomycetota</taxon>
        <taxon>Actinomycetes</taxon>
        <taxon>Kitasatosporales</taxon>
        <taxon>Streptomycetaceae</taxon>
        <taxon>Streptomyces</taxon>
    </lineage>
</organism>
<keyword evidence="3" id="KW-1185">Reference proteome</keyword>
<protein>
    <submittedName>
        <fullName evidence="2">Ubiquitin-conjugating enzyme E2</fullName>
    </submittedName>
</protein>
<evidence type="ECO:0000313" key="2">
    <source>
        <dbReference type="EMBL" id="QJT04477.1"/>
    </source>
</evidence>
<dbReference type="Pfam" id="PF26395">
    <property type="entry name" value="E2-CBASS"/>
    <property type="match status" value="1"/>
</dbReference>